<dbReference type="SUPFAM" id="SSF53448">
    <property type="entry name" value="Nucleotide-diphospho-sugar transferases"/>
    <property type="match status" value="1"/>
</dbReference>
<evidence type="ECO:0000259" key="1">
    <source>
        <dbReference type="Pfam" id="PF00535"/>
    </source>
</evidence>
<dbReference type="PANTHER" id="PTHR43179:SF7">
    <property type="entry name" value="RHAMNOSYLTRANSFERASE WBBL"/>
    <property type="match status" value="1"/>
</dbReference>
<dbReference type="InterPro" id="IPR001173">
    <property type="entry name" value="Glyco_trans_2-like"/>
</dbReference>
<dbReference type="Pfam" id="PF00535">
    <property type="entry name" value="Glycos_transf_2"/>
    <property type="match status" value="1"/>
</dbReference>
<sequence length="685" mass="74885">MAHSDARRGIWWNLWRGRATPFSLVPADDPLFNCRLALPATFRSPRKGRWLVLTYTLPARARPQRPLLRLRRAGGGHDSFVLPGLALGSAHWLGYLPGDCEGIEIAAEPGFVLERVGLRRTGSVIAEALLKRPLRVAAALRARFARDERRWRDSLRGACAVTPIGRYPAWRSARLFRTGVAEPLSATSIRLVLPAPFARADAVARSVASLRAQTHRNWSLCIAWTDDGPPMRPAGADPRVVSTGWDPSAPIHDLCAGAELFGMLRPGDVLAPETLSLLANGFASEAAELIYADEEAGARTTRPRLKPDWSPDLALVTGYVGAPALLSRAFLAALPVEPAGSLEEAALALDLAAGAATRVVHIPRILCRREPLAAAISTRAARLDRHLKAVRSPARARLNRDRLDLHWPRPEPAPLVSVIIPSRDRLDLIARVTEGVLQKTDYPALELIIVDNGSTEPGVLALYGRLRADRRVRIVPYPHPFNFSAMVNAGAQVAQGGILILLNNDVAVLRPDWLDVLVAQAARPEVGAVGAKLLYEDGRLQHAGVVVGLGGEAGHILRRRPADTPGHLDRLHVAHEVSGVTAACLAVAREKYRAVGGFDEETFAIDFNDIDFCLRLGARGWKTMWTPHAVLSHLESVSRGRPVGAARTRFEREAVAFTERWRDVIRHDPFYHPALSLTTFGEELE</sequence>
<feature type="domain" description="Glycosyltransferase 2-like" evidence="1">
    <location>
        <begin position="417"/>
        <end position="535"/>
    </location>
</feature>
<evidence type="ECO:0000313" key="3">
    <source>
        <dbReference type="Proteomes" id="UP001404845"/>
    </source>
</evidence>
<gene>
    <name evidence="2" type="ORF">PUR21_03105</name>
</gene>
<keyword evidence="3" id="KW-1185">Reference proteome</keyword>
<evidence type="ECO:0000313" key="2">
    <source>
        <dbReference type="EMBL" id="MEN3226658.1"/>
    </source>
</evidence>
<dbReference type="Proteomes" id="UP001404845">
    <property type="component" value="Unassembled WGS sequence"/>
</dbReference>
<dbReference type="PANTHER" id="PTHR43179">
    <property type="entry name" value="RHAMNOSYLTRANSFERASE WBBL"/>
    <property type="match status" value="1"/>
</dbReference>
<dbReference type="CDD" id="cd04186">
    <property type="entry name" value="GT_2_like_c"/>
    <property type="match status" value="1"/>
</dbReference>
<dbReference type="InterPro" id="IPR029044">
    <property type="entry name" value="Nucleotide-diphossugar_trans"/>
</dbReference>
<dbReference type="RefSeq" id="WP_183670419.1">
    <property type="nucleotide sequence ID" value="NZ_JACHOS010000023.1"/>
</dbReference>
<reference evidence="2 3" key="1">
    <citation type="journal article" date="2023" name="PLoS ONE">
        <title>Complete genome assembly of Hawai'i environmental nontuberculous mycobacteria reveals unexpected co-isolation with methylobacteria.</title>
        <authorList>
            <person name="Hendrix J."/>
            <person name="Epperson L.E."/>
            <person name="Tong E.I."/>
            <person name="Chan Y.L."/>
            <person name="Hasan N.A."/>
            <person name="Dawrs S.N."/>
            <person name="Norton G.J."/>
            <person name="Virdi R."/>
            <person name="Crooks J.L."/>
            <person name="Chan E.D."/>
            <person name="Honda J.R."/>
            <person name="Strong M."/>
        </authorList>
    </citation>
    <scope>NUCLEOTIDE SEQUENCE [LARGE SCALE GENOMIC DNA]</scope>
    <source>
        <strain evidence="2 3">NJH_HI01</strain>
    </source>
</reference>
<protein>
    <submittedName>
        <fullName evidence="2">Glycosyltransferase family 2 protein</fullName>
    </submittedName>
</protein>
<proteinExistence type="predicted"/>
<name>A0ABU9Z5X8_9HYPH</name>
<accession>A0ABU9Z5X8</accession>
<dbReference type="Gene3D" id="3.90.550.10">
    <property type="entry name" value="Spore Coat Polysaccharide Biosynthesis Protein SpsA, Chain A"/>
    <property type="match status" value="1"/>
</dbReference>
<organism evidence="2 3">
    <name type="scientific">Methylorubrum rhodesianum</name>
    <dbReference type="NCBI Taxonomy" id="29427"/>
    <lineage>
        <taxon>Bacteria</taxon>
        <taxon>Pseudomonadati</taxon>
        <taxon>Pseudomonadota</taxon>
        <taxon>Alphaproteobacteria</taxon>
        <taxon>Hyphomicrobiales</taxon>
        <taxon>Methylobacteriaceae</taxon>
        <taxon>Methylorubrum</taxon>
    </lineage>
</organism>
<comment type="caution">
    <text evidence="2">The sequence shown here is derived from an EMBL/GenBank/DDBJ whole genome shotgun (WGS) entry which is preliminary data.</text>
</comment>
<dbReference type="EMBL" id="JAQYXL010000001">
    <property type="protein sequence ID" value="MEN3226658.1"/>
    <property type="molecule type" value="Genomic_DNA"/>
</dbReference>